<dbReference type="EMBL" id="PPSW01000007">
    <property type="protein sequence ID" value="TLX47972.1"/>
    <property type="molecule type" value="Genomic_DNA"/>
</dbReference>
<gene>
    <name evidence="5" type="ORF">C1E24_03980</name>
</gene>
<proteinExistence type="inferred from homology"/>
<dbReference type="SUPFAM" id="SSF53850">
    <property type="entry name" value="Periplasmic binding protein-like II"/>
    <property type="match status" value="1"/>
</dbReference>
<evidence type="ECO:0000313" key="5">
    <source>
        <dbReference type="EMBL" id="TLX47972.1"/>
    </source>
</evidence>
<dbReference type="AlphaFoldDB" id="A0A5R9Q5R4"/>
<accession>A0A5R9Q5R4</accession>
<feature type="signal peptide" evidence="3">
    <location>
        <begin position="1"/>
        <end position="21"/>
    </location>
</feature>
<dbReference type="Gene3D" id="3.40.190.10">
    <property type="entry name" value="Periplasmic binding protein-like II"/>
    <property type="match status" value="2"/>
</dbReference>
<feature type="domain" description="Solute-binding protein family 3/N-terminal" evidence="4">
    <location>
        <begin position="28"/>
        <end position="250"/>
    </location>
</feature>
<evidence type="ECO:0000256" key="2">
    <source>
        <dbReference type="ARBA" id="ARBA00022729"/>
    </source>
</evidence>
<keyword evidence="2 3" id="KW-0732">Signal</keyword>
<reference evidence="5 6" key="1">
    <citation type="submission" date="2018-01" db="EMBL/GenBank/DDBJ databases">
        <title>Co-occurrence of chitin degradation, pigmentation and bioactivity in marine Pseudoalteromonas.</title>
        <authorList>
            <person name="Paulsen S."/>
            <person name="Gram L."/>
            <person name="Machado H."/>
        </authorList>
    </citation>
    <scope>NUCLEOTIDE SEQUENCE [LARGE SCALE GENOMIC DNA]</scope>
    <source>
        <strain evidence="5 6">S3663</strain>
    </source>
</reference>
<comment type="caution">
    <text evidence="5">The sequence shown here is derived from an EMBL/GenBank/DDBJ whole genome shotgun (WGS) entry which is preliminary data.</text>
</comment>
<dbReference type="InterPro" id="IPR001638">
    <property type="entry name" value="Solute-binding_3/MltF_N"/>
</dbReference>
<dbReference type="Proteomes" id="UP000309186">
    <property type="component" value="Unassembled WGS sequence"/>
</dbReference>
<evidence type="ECO:0000256" key="1">
    <source>
        <dbReference type="ARBA" id="ARBA00010333"/>
    </source>
</evidence>
<evidence type="ECO:0000259" key="4">
    <source>
        <dbReference type="Pfam" id="PF00497"/>
    </source>
</evidence>
<feature type="chain" id="PRO_5024420153" description="Solute-binding protein family 3/N-terminal domain-containing protein" evidence="3">
    <location>
        <begin position="22"/>
        <end position="257"/>
    </location>
</feature>
<dbReference type="PANTHER" id="PTHR35936">
    <property type="entry name" value="MEMBRANE-BOUND LYTIC MUREIN TRANSGLYCOSYLASE F"/>
    <property type="match status" value="1"/>
</dbReference>
<protein>
    <recommendedName>
        <fullName evidence="4">Solute-binding protein family 3/N-terminal domain-containing protein</fullName>
    </recommendedName>
</protein>
<dbReference type="Pfam" id="PF00497">
    <property type="entry name" value="SBP_bac_3"/>
    <property type="match status" value="1"/>
</dbReference>
<dbReference type="PANTHER" id="PTHR35936:SF6">
    <property type="entry name" value="AMINO ACID ABC TRANSPORTER SUBSTRATE-BINDING PAAT FAMILY PROTEIN"/>
    <property type="match status" value="1"/>
</dbReference>
<evidence type="ECO:0000313" key="6">
    <source>
        <dbReference type="Proteomes" id="UP000309186"/>
    </source>
</evidence>
<comment type="similarity">
    <text evidence="1">Belongs to the bacterial solute-binding protein 3 family.</text>
</comment>
<evidence type="ECO:0000256" key="3">
    <source>
        <dbReference type="SAM" id="SignalP"/>
    </source>
</evidence>
<sequence>MLVRIFTFCFFLIGIHAHVNAKPNCQSITMSAHPNYPPFHWRSGNTLTGASIELSEHIFSELGVKAHVVYMGPWKRVLKSAKDDKIDFIPALKKTSERRAYLEFTEESFAANPVAVFTRKGEIAQLNGLWQLSNSHGSINAGDRHGEQIDTFLKQQHNIQQIHGITQNFQMLKMKRVDYVLTGLLSAQSYLKSNALENQFDVVLKLNNYDVHNAFTLHFSKKCPEVVKQFNLRLRELKQQNKITPVLQDYQQVWLSL</sequence>
<name>A0A5R9Q5R4_9GAMM</name>
<organism evidence="5 6">
    <name type="scientific">Pseudoalteromonas phenolica</name>
    <dbReference type="NCBI Taxonomy" id="161398"/>
    <lineage>
        <taxon>Bacteria</taxon>
        <taxon>Pseudomonadati</taxon>
        <taxon>Pseudomonadota</taxon>
        <taxon>Gammaproteobacteria</taxon>
        <taxon>Alteromonadales</taxon>
        <taxon>Pseudoalteromonadaceae</taxon>
        <taxon>Pseudoalteromonas</taxon>
    </lineage>
</organism>
<dbReference type="OrthoDB" id="8780005at2"/>